<feature type="binding site" evidence="2">
    <location>
        <position position="58"/>
    </location>
    <ligand>
        <name>substrate</name>
    </ligand>
</feature>
<feature type="active site" description="Tele-phosphohistidine intermediate" evidence="1">
    <location>
        <position position="9"/>
    </location>
</feature>
<dbReference type="EMBL" id="FUYN01000001">
    <property type="protein sequence ID" value="SKB25086.1"/>
    <property type="molecule type" value="Genomic_DNA"/>
</dbReference>
<feature type="binding site" evidence="2">
    <location>
        <begin position="8"/>
        <end position="15"/>
    </location>
    <ligand>
        <name>substrate</name>
    </ligand>
</feature>
<dbReference type="SMART" id="SM00855">
    <property type="entry name" value="PGAM"/>
    <property type="match status" value="1"/>
</dbReference>
<organism evidence="3 4">
    <name type="scientific">Acetoanaerobium noterae</name>
    <dbReference type="NCBI Taxonomy" id="745369"/>
    <lineage>
        <taxon>Bacteria</taxon>
        <taxon>Bacillati</taxon>
        <taxon>Bacillota</taxon>
        <taxon>Clostridia</taxon>
        <taxon>Peptostreptococcales</taxon>
        <taxon>Filifactoraceae</taxon>
        <taxon>Acetoanaerobium</taxon>
    </lineage>
</organism>
<dbReference type="PANTHER" id="PTHR48100:SF1">
    <property type="entry name" value="HISTIDINE PHOSPHATASE FAMILY PROTEIN-RELATED"/>
    <property type="match status" value="1"/>
</dbReference>
<dbReference type="PIRSF" id="PIRSF000709">
    <property type="entry name" value="6PFK_2-Ptase"/>
    <property type="match status" value="1"/>
</dbReference>
<dbReference type="OrthoDB" id="9781415at2"/>
<protein>
    <submittedName>
        <fullName evidence="3">Probable phosphoglycerate mutase</fullName>
    </submittedName>
</protein>
<dbReference type="InterPro" id="IPR013078">
    <property type="entry name" value="His_Pase_superF_clade-1"/>
</dbReference>
<dbReference type="Pfam" id="PF00300">
    <property type="entry name" value="His_Phos_1"/>
    <property type="match status" value="1"/>
</dbReference>
<dbReference type="AlphaFoldDB" id="A0A1T4ZQU1"/>
<evidence type="ECO:0000256" key="1">
    <source>
        <dbReference type="PIRSR" id="PIRSR613078-1"/>
    </source>
</evidence>
<gene>
    <name evidence="3" type="ORF">SAMN02745120_0245</name>
</gene>
<dbReference type="GO" id="GO:0016791">
    <property type="term" value="F:phosphatase activity"/>
    <property type="evidence" value="ECO:0007669"/>
    <property type="project" value="TreeGrafter"/>
</dbReference>
<dbReference type="CDD" id="cd07067">
    <property type="entry name" value="HP_PGM_like"/>
    <property type="match status" value="1"/>
</dbReference>
<proteinExistence type="predicted"/>
<dbReference type="PANTHER" id="PTHR48100">
    <property type="entry name" value="BROAD-SPECIFICITY PHOSPHATASE YOR283W-RELATED"/>
    <property type="match status" value="1"/>
</dbReference>
<name>A0A1T4ZQU1_9FIRM</name>
<dbReference type="InterPro" id="IPR029033">
    <property type="entry name" value="His_PPase_superfam"/>
</dbReference>
<dbReference type="RefSeq" id="WP_159446358.1">
    <property type="nucleotide sequence ID" value="NZ_CP154629.1"/>
</dbReference>
<dbReference type="Gene3D" id="3.40.50.1240">
    <property type="entry name" value="Phosphoglycerate mutase-like"/>
    <property type="match status" value="1"/>
</dbReference>
<accession>A0A1T4ZQU1</accession>
<keyword evidence="4" id="KW-1185">Reference proteome</keyword>
<reference evidence="4" key="1">
    <citation type="submission" date="2017-02" db="EMBL/GenBank/DDBJ databases">
        <authorList>
            <person name="Varghese N."/>
            <person name="Submissions S."/>
        </authorList>
    </citation>
    <scope>NUCLEOTIDE SEQUENCE [LARGE SCALE GENOMIC DNA]</scope>
    <source>
        <strain evidence="4">ATCC 35199</strain>
    </source>
</reference>
<evidence type="ECO:0000313" key="4">
    <source>
        <dbReference type="Proteomes" id="UP000243406"/>
    </source>
</evidence>
<feature type="active site" description="Proton donor/acceptor" evidence="1">
    <location>
        <position position="80"/>
    </location>
</feature>
<dbReference type="SUPFAM" id="SSF53254">
    <property type="entry name" value="Phosphoglycerate mutase-like"/>
    <property type="match status" value="1"/>
</dbReference>
<evidence type="ECO:0000256" key="2">
    <source>
        <dbReference type="PIRSR" id="PIRSR613078-2"/>
    </source>
</evidence>
<dbReference type="InterPro" id="IPR050275">
    <property type="entry name" value="PGM_Phosphatase"/>
</dbReference>
<evidence type="ECO:0000313" key="3">
    <source>
        <dbReference type="EMBL" id="SKB25086.1"/>
    </source>
</evidence>
<sequence>MNTYYIVRHGKTVWNTEKRTQGQKNSELTEQGIEHARQFSRKISHMHIDEVYSSDLKRAYETAKIIRPSSEIHLEKGFREINFGLWEGLTIEEIQKNYSELYSSWQTSPEEVAFIEGEKIVEAFERVKQAFWEIDSKHENKHILIVAHAMVIKLLLVGFLDAPINKIFNIVQGNLAMNIVKTKNKKATIVTMNDTSYLD</sequence>
<dbReference type="Proteomes" id="UP000243406">
    <property type="component" value="Unassembled WGS sequence"/>
</dbReference>
<dbReference type="GO" id="GO:0005737">
    <property type="term" value="C:cytoplasm"/>
    <property type="evidence" value="ECO:0007669"/>
    <property type="project" value="TreeGrafter"/>
</dbReference>